<name>A0AAU8BV60_9VIRU</name>
<organism evidence="1">
    <name type="scientific">Escherichia phage PMBT16</name>
    <dbReference type="NCBI Taxonomy" id="3137282"/>
    <lineage>
        <taxon>Viruses</taxon>
    </lineage>
</organism>
<protein>
    <submittedName>
        <fullName evidence="1">Uncharacterized protein</fullName>
    </submittedName>
</protein>
<sequence>MTTVTAIGHTLHWMHTNDCMMDVQPKKLTKLS</sequence>
<accession>A0AAU8BV60</accession>
<reference evidence="1" key="1">
    <citation type="submission" date="2024-03" db="EMBL/GenBank/DDBJ databases">
        <title>This phage originates from the Bacteriophage catalogue of the Bacteriophage Competence Centre, Department of Microbiology und Biotechnology, Max Rubner-Institut, Kiel, Germany.</title>
        <authorList>
            <person name="Sprotte S."/>
            <person name="Brinks E."/>
        </authorList>
    </citation>
    <scope>NUCLEOTIDE SEQUENCE</scope>
</reference>
<dbReference type="EMBL" id="PP554575">
    <property type="protein sequence ID" value="XCD29249.1"/>
    <property type="molecule type" value="Genomic_DNA"/>
</dbReference>
<evidence type="ECO:0000313" key="1">
    <source>
        <dbReference type="EMBL" id="XCD29249.1"/>
    </source>
</evidence>
<proteinExistence type="predicted"/>